<keyword evidence="2" id="KW-1185">Reference proteome</keyword>
<proteinExistence type="predicted"/>
<evidence type="ECO:0000313" key="1">
    <source>
        <dbReference type="EMBL" id="RUS25982.1"/>
    </source>
</evidence>
<dbReference type="Proteomes" id="UP000274822">
    <property type="component" value="Unassembled WGS sequence"/>
</dbReference>
<evidence type="ECO:0000313" key="2">
    <source>
        <dbReference type="Proteomes" id="UP000274822"/>
    </source>
</evidence>
<protein>
    <submittedName>
        <fullName evidence="1">Uncharacterized protein</fullName>
    </submittedName>
</protein>
<dbReference type="EMBL" id="RBNJ01011538">
    <property type="protein sequence ID" value="RUS25982.1"/>
    <property type="molecule type" value="Genomic_DNA"/>
</dbReference>
<dbReference type="AlphaFoldDB" id="A0A433Q8A8"/>
<comment type="caution">
    <text evidence="1">The sequence shown here is derived from an EMBL/GenBank/DDBJ whole genome shotgun (WGS) entry which is preliminary data.</text>
</comment>
<accession>A0A433Q8A8</accession>
<organism evidence="1 2">
    <name type="scientific">Jimgerdemannia flammicorona</name>
    <dbReference type="NCBI Taxonomy" id="994334"/>
    <lineage>
        <taxon>Eukaryota</taxon>
        <taxon>Fungi</taxon>
        <taxon>Fungi incertae sedis</taxon>
        <taxon>Mucoromycota</taxon>
        <taxon>Mucoromycotina</taxon>
        <taxon>Endogonomycetes</taxon>
        <taxon>Endogonales</taxon>
        <taxon>Endogonaceae</taxon>
        <taxon>Jimgerdemannia</taxon>
    </lineage>
</organism>
<reference evidence="1 2" key="1">
    <citation type="journal article" date="2018" name="New Phytol.">
        <title>Phylogenomics of Endogonaceae and evolution of mycorrhizas within Mucoromycota.</title>
        <authorList>
            <person name="Chang Y."/>
            <person name="Desiro A."/>
            <person name="Na H."/>
            <person name="Sandor L."/>
            <person name="Lipzen A."/>
            <person name="Clum A."/>
            <person name="Barry K."/>
            <person name="Grigoriev I.V."/>
            <person name="Martin F.M."/>
            <person name="Stajich J.E."/>
            <person name="Smith M.E."/>
            <person name="Bonito G."/>
            <person name="Spatafora J.W."/>
        </authorList>
    </citation>
    <scope>NUCLEOTIDE SEQUENCE [LARGE SCALE GENOMIC DNA]</scope>
    <source>
        <strain evidence="1 2">AD002</strain>
    </source>
</reference>
<sequence length="100" mass="11720">MHSREYTVAIRRFWGLSVAEFLTNRAAVVRSPPTPEIFVPINDGIFSFHLEFEWIITLESLSRVLSCSRFIQLVYAQNVYQLHKNETRESMRANEDARIC</sequence>
<gene>
    <name evidence="1" type="ORF">BC938DRAFT_471392</name>
</gene>
<name>A0A433Q8A8_9FUNG</name>